<dbReference type="GO" id="GO:0061709">
    <property type="term" value="P:reticulophagy"/>
    <property type="evidence" value="ECO:0007669"/>
    <property type="project" value="TreeGrafter"/>
</dbReference>
<organism evidence="12 13">
    <name type="scientific">Brachionus plicatilis</name>
    <name type="common">Marine rotifer</name>
    <name type="synonym">Brachionus muelleri</name>
    <dbReference type="NCBI Taxonomy" id="10195"/>
    <lineage>
        <taxon>Eukaryota</taxon>
        <taxon>Metazoa</taxon>
        <taxon>Spiralia</taxon>
        <taxon>Gnathifera</taxon>
        <taxon>Rotifera</taxon>
        <taxon>Eurotatoria</taxon>
        <taxon>Monogononta</taxon>
        <taxon>Pseudotrocha</taxon>
        <taxon>Ploima</taxon>
        <taxon>Brachionidae</taxon>
        <taxon>Brachionus</taxon>
    </lineage>
</organism>
<dbReference type="InterPro" id="IPR026849">
    <property type="entry name" value="ATG2"/>
</dbReference>
<evidence type="ECO:0000256" key="10">
    <source>
        <dbReference type="ARBA" id="ARBA00024479"/>
    </source>
</evidence>
<evidence type="ECO:0000256" key="7">
    <source>
        <dbReference type="ARBA" id="ARBA00023006"/>
    </source>
</evidence>
<dbReference type="GO" id="GO:0005789">
    <property type="term" value="C:endoplasmic reticulum membrane"/>
    <property type="evidence" value="ECO:0007669"/>
    <property type="project" value="UniProtKB-SubCell"/>
</dbReference>
<dbReference type="GO" id="GO:0032266">
    <property type="term" value="F:phosphatidylinositol-3-phosphate binding"/>
    <property type="evidence" value="ECO:0007669"/>
    <property type="project" value="TreeGrafter"/>
</dbReference>
<keyword evidence="7" id="KW-0072">Autophagy</keyword>
<evidence type="ECO:0000256" key="4">
    <source>
        <dbReference type="ARBA" id="ARBA00018070"/>
    </source>
</evidence>
<sequence length="354" mass="40193">YSMENLDNAKNDIFEKKLNITQASNLYNILRIKLGEKNGFIRLLLNVPIKVTFKITSQTQSPPQIYIRNFILAPDLFIKFDFSGKYDKRPDTKMDTLTKLLMVVVQLSNTELKLKRVYYRRGFLGIDKLLHALVKEWIGDIQRNQIKNLIKGWGIFNSVIQFFEGFTYLILCPIEQYKRDGRVLFGIRKGSAAFSTCTVLATIELTNRMFQATKNVAEFFYDLVAPHRPANIITHGHGSAIVDSLFTGVGPNRYVRIRRQPNDIREGLANAYYVLYEGFSDTAAQFMTEVSHGCENKGLPGAIGGALRQLPPTALAPIVLTAEATCNILSGIRKQLKPDEKKDDDQKWKAITFN</sequence>
<dbReference type="GO" id="GO:0043495">
    <property type="term" value="F:protein-membrane adaptor activity"/>
    <property type="evidence" value="ECO:0007669"/>
    <property type="project" value="TreeGrafter"/>
</dbReference>
<proteinExistence type="inferred from homology"/>
<dbReference type="GO" id="GO:0061908">
    <property type="term" value="C:phagophore"/>
    <property type="evidence" value="ECO:0007669"/>
    <property type="project" value="TreeGrafter"/>
</dbReference>
<evidence type="ECO:0000256" key="11">
    <source>
        <dbReference type="ARBA" id="ARBA00024615"/>
    </source>
</evidence>
<gene>
    <name evidence="12" type="ORF">BpHYR1_018970</name>
</gene>
<keyword evidence="8" id="KW-0445">Lipid transport</keyword>
<evidence type="ECO:0000256" key="9">
    <source>
        <dbReference type="ARBA" id="ARBA00023136"/>
    </source>
</evidence>
<evidence type="ECO:0000256" key="2">
    <source>
        <dbReference type="ARBA" id="ARBA00004623"/>
    </source>
</evidence>
<evidence type="ECO:0000256" key="8">
    <source>
        <dbReference type="ARBA" id="ARBA00023055"/>
    </source>
</evidence>
<dbReference type="GO" id="GO:0034045">
    <property type="term" value="C:phagophore assembly site membrane"/>
    <property type="evidence" value="ECO:0007669"/>
    <property type="project" value="UniProtKB-SubCell"/>
</dbReference>
<dbReference type="GO" id="GO:0000045">
    <property type="term" value="P:autophagosome assembly"/>
    <property type="evidence" value="ECO:0007669"/>
    <property type="project" value="TreeGrafter"/>
</dbReference>
<dbReference type="GO" id="GO:0006869">
    <property type="term" value="P:lipid transport"/>
    <property type="evidence" value="ECO:0007669"/>
    <property type="project" value="UniProtKB-KW"/>
</dbReference>
<dbReference type="GO" id="GO:0034727">
    <property type="term" value="P:piecemeal microautophagy of the nucleus"/>
    <property type="evidence" value="ECO:0007669"/>
    <property type="project" value="TreeGrafter"/>
</dbReference>
<accession>A0A3M7RF33</accession>
<dbReference type="AlphaFoldDB" id="A0A3M7RF33"/>
<evidence type="ECO:0000256" key="3">
    <source>
        <dbReference type="ARBA" id="ARBA00009714"/>
    </source>
</evidence>
<comment type="similarity">
    <text evidence="3">Belongs to the ATG2 family.</text>
</comment>
<evidence type="ECO:0000313" key="13">
    <source>
        <dbReference type="Proteomes" id="UP000276133"/>
    </source>
</evidence>
<evidence type="ECO:0000256" key="6">
    <source>
        <dbReference type="ARBA" id="ARBA00022824"/>
    </source>
</evidence>
<evidence type="ECO:0000256" key="1">
    <source>
        <dbReference type="ARBA" id="ARBA00004406"/>
    </source>
</evidence>
<dbReference type="Pfam" id="PF13329">
    <property type="entry name" value="ATG2_CAD"/>
    <property type="match status" value="1"/>
</dbReference>
<evidence type="ECO:0000256" key="5">
    <source>
        <dbReference type="ARBA" id="ARBA00022448"/>
    </source>
</evidence>
<feature type="non-terminal residue" evidence="12">
    <location>
        <position position="1"/>
    </location>
</feature>
<dbReference type="PANTHER" id="PTHR13190">
    <property type="entry name" value="AUTOPHAGY-RELATED 2, ISOFORM A"/>
    <property type="match status" value="1"/>
</dbReference>
<dbReference type="EMBL" id="REGN01003527">
    <property type="protein sequence ID" value="RNA22130.1"/>
    <property type="molecule type" value="Genomic_DNA"/>
</dbReference>
<dbReference type="OrthoDB" id="18982at2759"/>
<dbReference type="Proteomes" id="UP000276133">
    <property type="component" value="Unassembled WGS sequence"/>
</dbReference>
<evidence type="ECO:0000313" key="12">
    <source>
        <dbReference type="EMBL" id="RNA22130.1"/>
    </source>
</evidence>
<dbReference type="GO" id="GO:0000422">
    <property type="term" value="P:autophagy of mitochondrion"/>
    <property type="evidence" value="ECO:0007669"/>
    <property type="project" value="TreeGrafter"/>
</dbReference>
<keyword evidence="5" id="KW-0813">Transport</keyword>
<dbReference type="PANTHER" id="PTHR13190:SF1">
    <property type="entry name" value="AUTOPHAGY-RELATED 2, ISOFORM A"/>
    <property type="match status" value="1"/>
</dbReference>
<name>A0A3M7RF33_BRAPC</name>
<comment type="caution">
    <text evidence="12">The sequence shown here is derived from an EMBL/GenBank/DDBJ whole genome shotgun (WGS) entry which is preliminary data.</text>
</comment>
<dbReference type="STRING" id="10195.A0A3M7RF33"/>
<protein>
    <recommendedName>
        <fullName evidence="4">Autophagy-related protein 2</fullName>
    </recommendedName>
</protein>
<reference evidence="12 13" key="1">
    <citation type="journal article" date="2018" name="Sci. Rep.">
        <title>Genomic signatures of local adaptation to the degree of environmental predictability in rotifers.</title>
        <authorList>
            <person name="Franch-Gras L."/>
            <person name="Hahn C."/>
            <person name="Garcia-Roger E.M."/>
            <person name="Carmona M.J."/>
            <person name="Serra M."/>
            <person name="Gomez A."/>
        </authorList>
    </citation>
    <scope>NUCLEOTIDE SEQUENCE [LARGE SCALE GENOMIC DNA]</scope>
    <source>
        <strain evidence="12">HYR1</strain>
    </source>
</reference>
<keyword evidence="9" id="KW-0472">Membrane</keyword>
<keyword evidence="13" id="KW-1185">Reference proteome</keyword>
<keyword evidence="6" id="KW-0256">Endoplasmic reticulum</keyword>
<comment type="catalytic activity">
    <reaction evidence="10">
        <text>a 1,2-diacyl-sn-glycero-3-phospho-L-serine(in) = a 1,2-diacyl-sn-glycero-3-phospho-L-serine(out)</text>
        <dbReference type="Rhea" id="RHEA:38663"/>
        <dbReference type="ChEBI" id="CHEBI:57262"/>
    </reaction>
</comment>
<dbReference type="GO" id="GO:0061723">
    <property type="term" value="P:glycophagy"/>
    <property type="evidence" value="ECO:0007669"/>
    <property type="project" value="TreeGrafter"/>
</dbReference>
<comment type="subcellular location">
    <subcellularLocation>
        <location evidence="1">Endoplasmic reticulum membrane</location>
        <topology evidence="1">Peripheral membrane protein</topology>
    </subcellularLocation>
    <subcellularLocation>
        <location evidence="2">Preautophagosomal structure membrane</location>
        <topology evidence="2">Peripheral membrane protein</topology>
    </subcellularLocation>
</comment>
<comment type="catalytic activity">
    <reaction evidence="11">
        <text>a 1,2-diacyl-sn-glycero-3-phosphoethanolamine(in) = a 1,2-diacyl-sn-glycero-3-phosphoethanolamine(out)</text>
        <dbReference type="Rhea" id="RHEA:38895"/>
        <dbReference type="ChEBI" id="CHEBI:64612"/>
    </reaction>
</comment>